<dbReference type="FunFam" id="1.10.10.410:FF:000001">
    <property type="entry name" value="Aspartyl/glutamyl-tRNA(Asn/Gln) amidotransferase subunit B"/>
    <property type="match status" value="1"/>
</dbReference>
<dbReference type="AlphaFoldDB" id="A0A1G2DXE0"/>
<dbReference type="InterPro" id="IPR014746">
    <property type="entry name" value="Gln_synth/guanido_kin_cat_dom"/>
</dbReference>
<evidence type="ECO:0000256" key="1">
    <source>
        <dbReference type="ARBA" id="ARBA00005306"/>
    </source>
</evidence>
<evidence type="ECO:0000259" key="11">
    <source>
        <dbReference type="SMART" id="SM00845"/>
    </source>
</evidence>
<dbReference type="InterPro" id="IPR017959">
    <property type="entry name" value="Asn/Gln-tRNA_amidoTrfase_suB/E"/>
</dbReference>
<dbReference type="InterPro" id="IPR023168">
    <property type="entry name" value="GatB_Yqey_C_2"/>
</dbReference>
<dbReference type="HAMAP" id="MF_00121">
    <property type="entry name" value="GatB"/>
    <property type="match status" value="1"/>
</dbReference>
<dbReference type="GO" id="GO:0050566">
    <property type="term" value="F:asparaginyl-tRNA synthase (glutamine-hydrolyzing) activity"/>
    <property type="evidence" value="ECO:0007669"/>
    <property type="project" value="RHEA"/>
</dbReference>
<organism evidence="12 13">
    <name type="scientific">Candidatus Nealsonbacteria bacterium RBG_13_37_56</name>
    <dbReference type="NCBI Taxonomy" id="1801661"/>
    <lineage>
        <taxon>Bacteria</taxon>
        <taxon>Candidatus Nealsoniibacteriota</taxon>
    </lineage>
</organism>
<comment type="function">
    <text evidence="7 10">Allows the formation of correctly charged Asn-tRNA(Asn) or Gln-tRNA(Gln) through the transamidation of misacylated Asp-tRNA(Asn) or Glu-tRNA(Gln) in organisms which lack either or both of asparaginyl-tRNA or glutaminyl-tRNA synthetases. The reaction takes place in the presence of glutamine and ATP through an activated phospho-Asp-tRNA(Asn) or phospho-Glu-tRNA(Gln).</text>
</comment>
<dbReference type="GO" id="GO:0050567">
    <property type="term" value="F:glutaminyl-tRNA synthase (glutamine-hydrolyzing) activity"/>
    <property type="evidence" value="ECO:0007669"/>
    <property type="project" value="UniProtKB-UniRule"/>
</dbReference>
<comment type="catalytic activity">
    <reaction evidence="8 10">
        <text>L-aspartyl-tRNA(Asn) + L-glutamine + ATP + H2O = L-asparaginyl-tRNA(Asn) + L-glutamate + ADP + phosphate + 2 H(+)</text>
        <dbReference type="Rhea" id="RHEA:14513"/>
        <dbReference type="Rhea" id="RHEA-COMP:9674"/>
        <dbReference type="Rhea" id="RHEA-COMP:9677"/>
        <dbReference type="ChEBI" id="CHEBI:15377"/>
        <dbReference type="ChEBI" id="CHEBI:15378"/>
        <dbReference type="ChEBI" id="CHEBI:29985"/>
        <dbReference type="ChEBI" id="CHEBI:30616"/>
        <dbReference type="ChEBI" id="CHEBI:43474"/>
        <dbReference type="ChEBI" id="CHEBI:58359"/>
        <dbReference type="ChEBI" id="CHEBI:78515"/>
        <dbReference type="ChEBI" id="CHEBI:78516"/>
        <dbReference type="ChEBI" id="CHEBI:456216"/>
    </reaction>
</comment>
<feature type="domain" description="Asn/Gln amidotransferase" evidence="11">
    <location>
        <begin position="320"/>
        <end position="486"/>
    </location>
</feature>
<dbReference type="Proteomes" id="UP000178893">
    <property type="component" value="Unassembled WGS sequence"/>
</dbReference>
<dbReference type="InterPro" id="IPR003789">
    <property type="entry name" value="Asn/Gln_tRNA_amidoTrase-B-like"/>
</dbReference>
<dbReference type="EC" id="6.3.5.-" evidence="10"/>
<dbReference type="PANTHER" id="PTHR11659">
    <property type="entry name" value="GLUTAMYL-TRNA GLN AMIDOTRANSFERASE SUBUNIT B MITOCHONDRIAL AND PROKARYOTIC PET112-RELATED"/>
    <property type="match status" value="1"/>
</dbReference>
<dbReference type="InterPro" id="IPR017958">
    <property type="entry name" value="Gln-tRNA_amidoTrfase_suB_CS"/>
</dbReference>
<comment type="subunit">
    <text evidence="2 10">Heterotrimer of A, B and C subunits.</text>
</comment>
<evidence type="ECO:0000256" key="8">
    <source>
        <dbReference type="ARBA" id="ARBA00047380"/>
    </source>
</evidence>
<dbReference type="PROSITE" id="PS01234">
    <property type="entry name" value="GATB"/>
    <property type="match status" value="1"/>
</dbReference>
<evidence type="ECO:0000256" key="7">
    <source>
        <dbReference type="ARBA" id="ARBA00024799"/>
    </source>
</evidence>
<dbReference type="SUPFAM" id="SSF89095">
    <property type="entry name" value="GatB/YqeY motif"/>
    <property type="match status" value="1"/>
</dbReference>
<evidence type="ECO:0000256" key="9">
    <source>
        <dbReference type="ARBA" id="ARBA00047913"/>
    </source>
</evidence>
<dbReference type="GO" id="GO:0005524">
    <property type="term" value="F:ATP binding"/>
    <property type="evidence" value="ECO:0007669"/>
    <property type="project" value="UniProtKB-KW"/>
</dbReference>
<dbReference type="NCBIfam" id="NF004012">
    <property type="entry name" value="PRK05477.1-2"/>
    <property type="match status" value="1"/>
</dbReference>
<evidence type="ECO:0000256" key="10">
    <source>
        <dbReference type="HAMAP-Rule" id="MF_00121"/>
    </source>
</evidence>
<keyword evidence="6 10" id="KW-0648">Protein biosynthesis</keyword>
<reference evidence="12 13" key="1">
    <citation type="journal article" date="2016" name="Nat. Commun.">
        <title>Thousands of microbial genomes shed light on interconnected biogeochemical processes in an aquifer system.</title>
        <authorList>
            <person name="Anantharaman K."/>
            <person name="Brown C.T."/>
            <person name="Hug L.A."/>
            <person name="Sharon I."/>
            <person name="Castelle C.J."/>
            <person name="Probst A.J."/>
            <person name="Thomas B.C."/>
            <person name="Singh A."/>
            <person name="Wilkins M.J."/>
            <person name="Karaoz U."/>
            <person name="Brodie E.L."/>
            <person name="Williams K.H."/>
            <person name="Hubbard S.S."/>
            <person name="Banfield J.F."/>
        </authorList>
    </citation>
    <scope>NUCLEOTIDE SEQUENCE [LARGE SCALE GENOMIC DNA]</scope>
</reference>
<dbReference type="NCBIfam" id="TIGR00133">
    <property type="entry name" value="gatB"/>
    <property type="match status" value="1"/>
</dbReference>
<evidence type="ECO:0000256" key="2">
    <source>
        <dbReference type="ARBA" id="ARBA00011123"/>
    </source>
</evidence>
<dbReference type="Gene3D" id="1.10.10.410">
    <property type="match status" value="1"/>
</dbReference>
<keyword evidence="4 10" id="KW-0547">Nucleotide-binding</keyword>
<comment type="catalytic activity">
    <reaction evidence="9 10">
        <text>L-glutamyl-tRNA(Gln) + L-glutamine + ATP + H2O = L-glutaminyl-tRNA(Gln) + L-glutamate + ADP + phosphate + H(+)</text>
        <dbReference type="Rhea" id="RHEA:17521"/>
        <dbReference type="Rhea" id="RHEA-COMP:9681"/>
        <dbReference type="Rhea" id="RHEA-COMP:9684"/>
        <dbReference type="ChEBI" id="CHEBI:15377"/>
        <dbReference type="ChEBI" id="CHEBI:15378"/>
        <dbReference type="ChEBI" id="CHEBI:29985"/>
        <dbReference type="ChEBI" id="CHEBI:30616"/>
        <dbReference type="ChEBI" id="CHEBI:43474"/>
        <dbReference type="ChEBI" id="CHEBI:58359"/>
        <dbReference type="ChEBI" id="CHEBI:78520"/>
        <dbReference type="ChEBI" id="CHEBI:78521"/>
        <dbReference type="ChEBI" id="CHEBI:456216"/>
    </reaction>
</comment>
<accession>A0A1G2DXE0</accession>
<dbReference type="InterPro" id="IPR018027">
    <property type="entry name" value="Asn/Gln_amidotransferase"/>
</dbReference>
<dbReference type="Pfam" id="PF02934">
    <property type="entry name" value="GatB_N"/>
    <property type="match status" value="1"/>
</dbReference>
<sequence>MEYKCVIGLEIHVELKTNSKMFCSCKNDPLEKKPNFNICPVCTAQPGVLPVINEEAVRKTIKTGLALNCSIPEKSKFDRKNYFYPDLPKGYQISQYDMPFCEKGCLEVDNKKIRITRVHLEEDTGRLIHEGESSLVDFNRAGIPLMEMVTEPDLNSGQEARRFAEELRLILIYLNVSDADMEKGQMRVEVNISLTKDEKLGTKVEIKNLNSFKSVEKSIDYEIKRQAELLDRGEKIIQETRGWDEKKQKTISQREKEEAHDYRYFPEPDLPTLHFDKEFINKIKAEIPELPWAKKIRFKEEYNLNDKPIEIFINNKDLSEYFEKVMSELRNWVEEIDLEKKVSEQEFLNLTNLAANYIIGDFWALFEQASILEFERRITPENFAELIKMIYKGEISSKIAKQVLKEMFDKKADPSHIVEEKKLVQITDTNEIEKIIKEVINNNPKPVEDYRKGKGNALQYLAGQVMAATQGRAKPETVQEILKEQLKQSNL</sequence>
<dbReference type="GO" id="GO:0006412">
    <property type="term" value="P:translation"/>
    <property type="evidence" value="ECO:0007669"/>
    <property type="project" value="UniProtKB-UniRule"/>
</dbReference>
<dbReference type="InterPro" id="IPR006075">
    <property type="entry name" value="Asn/Gln-tRNA_Trfase_suB/E_cat"/>
</dbReference>
<dbReference type="Pfam" id="PF02637">
    <property type="entry name" value="GatB_Yqey"/>
    <property type="match status" value="1"/>
</dbReference>
<gene>
    <name evidence="10" type="primary">gatB</name>
    <name evidence="12" type="ORF">A2V72_01330</name>
</gene>
<name>A0A1G2DXE0_9BACT</name>
<keyword evidence="5 10" id="KW-0067">ATP-binding</keyword>
<proteinExistence type="inferred from homology"/>
<protein>
    <recommendedName>
        <fullName evidence="10">Aspartyl/glutamyl-tRNA(Asn/Gln) amidotransferase subunit B</fullName>
        <shortName evidence="10">Asp/Glu-ADT subunit B</shortName>
        <ecNumber evidence="10">6.3.5.-</ecNumber>
    </recommendedName>
</protein>
<evidence type="ECO:0000256" key="5">
    <source>
        <dbReference type="ARBA" id="ARBA00022840"/>
    </source>
</evidence>
<dbReference type="InterPro" id="IPR004413">
    <property type="entry name" value="GatB"/>
</dbReference>
<evidence type="ECO:0000256" key="6">
    <source>
        <dbReference type="ARBA" id="ARBA00022917"/>
    </source>
</evidence>
<dbReference type="SUPFAM" id="SSF55931">
    <property type="entry name" value="Glutamine synthetase/guanido kinase"/>
    <property type="match status" value="1"/>
</dbReference>
<keyword evidence="3 10" id="KW-0436">Ligase</keyword>
<evidence type="ECO:0000313" key="13">
    <source>
        <dbReference type="Proteomes" id="UP000178893"/>
    </source>
</evidence>
<evidence type="ECO:0000256" key="4">
    <source>
        <dbReference type="ARBA" id="ARBA00022741"/>
    </source>
</evidence>
<dbReference type="EMBL" id="MHLW01000018">
    <property type="protein sequence ID" value="OGZ18062.1"/>
    <property type="molecule type" value="Genomic_DNA"/>
</dbReference>
<evidence type="ECO:0000256" key="3">
    <source>
        <dbReference type="ARBA" id="ARBA00022598"/>
    </source>
</evidence>
<comment type="caution">
    <text evidence="12">The sequence shown here is derived from an EMBL/GenBank/DDBJ whole genome shotgun (WGS) entry which is preliminary data.</text>
</comment>
<evidence type="ECO:0000313" key="12">
    <source>
        <dbReference type="EMBL" id="OGZ18062.1"/>
    </source>
</evidence>
<comment type="similarity">
    <text evidence="1 10">Belongs to the GatB/GatE family. GatB subfamily.</text>
</comment>
<dbReference type="NCBIfam" id="NF004014">
    <property type="entry name" value="PRK05477.1-4"/>
    <property type="match status" value="1"/>
</dbReference>
<dbReference type="SMART" id="SM00845">
    <property type="entry name" value="GatB_Yqey"/>
    <property type="match status" value="1"/>
</dbReference>